<name>A0AA38MQT3_9CUCU</name>
<reference evidence="1" key="1">
    <citation type="journal article" date="2023" name="G3 (Bethesda)">
        <title>Whole genome assemblies of Zophobas morio and Tenebrio molitor.</title>
        <authorList>
            <person name="Kaur S."/>
            <person name="Stinson S.A."/>
            <person name="diCenzo G.C."/>
        </authorList>
    </citation>
    <scope>NUCLEOTIDE SEQUENCE</scope>
    <source>
        <strain evidence="1">QUZm001</strain>
    </source>
</reference>
<dbReference type="EMBL" id="JALNTZ010000002">
    <property type="protein sequence ID" value="KAJ3664298.1"/>
    <property type="molecule type" value="Genomic_DNA"/>
</dbReference>
<evidence type="ECO:0000313" key="2">
    <source>
        <dbReference type="Proteomes" id="UP001168821"/>
    </source>
</evidence>
<dbReference type="AlphaFoldDB" id="A0AA38MQT3"/>
<accession>A0AA38MQT3</accession>
<dbReference type="Proteomes" id="UP001168821">
    <property type="component" value="Unassembled WGS sequence"/>
</dbReference>
<sequence length="125" mass="13183">MLLQVLLGVPWPGCIVRSRGSLWSRCAIFPYRFRLTGYRCPDRAAAKKTGGGDGYTLRRIVCECVTGSFGADSLTNAKNTEKNGGGGGGSAAGKWKSSGCDAWWGRGRGAGAAAWGCLVCRFGGW</sequence>
<proteinExistence type="predicted"/>
<keyword evidence="2" id="KW-1185">Reference proteome</keyword>
<evidence type="ECO:0000313" key="1">
    <source>
        <dbReference type="EMBL" id="KAJ3664298.1"/>
    </source>
</evidence>
<protein>
    <submittedName>
        <fullName evidence="1">Uncharacterized protein</fullName>
    </submittedName>
</protein>
<gene>
    <name evidence="1" type="ORF">Zmor_008480</name>
</gene>
<organism evidence="1 2">
    <name type="scientific">Zophobas morio</name>
    <dbReference type="NCBI Taxonomy" id="2755281"/>
    <lineage>
        <taxon>Eukaryota</taxon>
        <taxon>Metazoa</taxon>
        <taxon>Ecdysozoa</taxon>
        <taxon>Arthropoda</taxon>
        <taxon>Hexapoda</taxon>
        <taxon>Insecta</taxon>
        <taxon>Pterygota</taxon>
        <taxon>Neoptera</taxon>
        <taxon>Endopterygota</taxon>
        <taxon>Coleoptera</taxon>
        <taxon>Polyphaga</taxon>
        <taxon>Cucujiformia</taxon>
        <taxon>Tenebrionidae</taxon>
        <taxon>Zophobas</taxon>
    </lineage>
</organism>
<comment type="caution">
    <text evidence="1">The sequence shown here is derived from an EMBL/GenBank/DDBJ whole genome shotgun (WGS) entry which is preliminary data.</text>
</comment>